<evidence type="ECO:0000313" key="2">
    <source>
        <dbReference type="Proteomes" id="UP000784128"/>
    </source>
</evidence>
<name>A0ABS5U6T0_9BACT</name>
<protein>
    <submittedName>
        <fullName evidence="1">Glycoside hydrolase family 99-like domain-containing protein</fullName>
    </submittedName>
</protein>
<dbReference type="Gene3D" id="3.20.20.80">
    <property type="entry name" value="Glycosidases"/>
    <property type="match status" value="1"/>
</dbReference>
<reference evidence="1 2" key="1">
    <citation type="submission" date="2021-05" db="EMBL/GenBank/DDBJ databases">
        <title>The draft genome of Geobacter chapellei DSM 13688.</title>
        <authorList>
            <person name="Xu Z."/>
            <person name="Masuda Y."/>
            <person name="Itoh H."/>
            <person name="Senoo K."/>
        </authorList>
    </citation>
    <scope>NUCLEOTIDE SEQUENCE [LARGE SCALE GENOMIC DNA]</scope>
    <source>
        <strain evidence="1 2">DSM 13688</strain>
    </source>
</reference>
<comment type="caution">
    <text evidence="1">The sequence shown here is derived from an EMBL/GenBank/DDBJ whole genome shotgun (WGS) entry which is preliminary data.</text>
</comment>
<sequence length="373" mass="43321">MKTICFYLPQFHPVPENDEWWGKGFTEWTNVVKAKPRFKGHHQPQLPADLGFYDLRLKETRIAQAELAKMYGISGFCYYHYWFNGKRILEQPFDEVLSSGAPDFPFCLCWANESWTKNWTGLNKHVLLEQTHSEDDDLLHIDWLIRAFKDVRYIKVQNKPLLLIYRIDLIPHVQKMLQLWRNKAKINGFSDLYLVAVKNNFVKNSAQAIIDLGFDGVVEFQPNSAYFPHRNPLQKIKNKVKRKTNVILGHLTGNMLQQSFYVSDVYDYRKFVDKAIKGLGKSGKVFPTVIPGWDNSARRRDGARIIQNDDPALYANWLSKAIESVKRFDSEEQLVFINAWNEWAEGCKLEPDARNGRKFLEATRDAISKGVAS</sequence>
<keyword evidence="2" id="KW-1185">Reference proteome</keyword>
<organism evidence="1 2">
    <name type="scientific">Pelotalea chapellei</name>
    <dbReference type="NCBI Taxonomy" id="44671"/>
    <lineage>
        <taxon>Bacteria</taxon>
        <taxon>Pseudomonadati</taxon>
        <taxon>Thermodesulfobacteriota</taxon>
        <taxon>Desulfuromonadia</taxon>
        <taxon>Geobacterales</taxon>
        <taxon>Geobacteraceae</taxon>
        <taxon>Pelotalea</taxon>
    </lineage>
</organism>
<accession>A0ABS5U6T0</accession>
<dbReference type="RefSeq" id="WP_214297073.1">
    <property type="nucleotide sequence ID" value="NZ_JAHDYS010000004.1"/>
</dbReference>
<dbReference type="Pfam" id="PF14307">
    <property type="entry name" value="Glyco_tran_WbsX"/>
    <property type="match status" value="1"/>
</dbReference>
<gene>
    <name evidence="1" type="ORF">KJB30_06220</name>
</gene>
<proteinExistence type="predicted"/>
<dbReference type="PANTHER" id="PTHR41244:SF1">
    <property type="entry name" value="GLYCOSYLTRANSFERASE"/>
    <property type="match status" value="1"/>
</dbReference>
<dbReference type="Proteomes" id="UP000784128">
    <property type="component" value="Unassembled WGS sequence"/>
</dbReference>
<dbReference type="PANTHER" id="PTHR41244">
    <property type="entry name" value="RHAMNAN SYNTHESIS F"/>
    <property type="match status" value="1"/>
</dbReference>
<dbReference type="CDD" id="cd11579">
    <property type="entry name" value="Glyco_tran_WbsX"/>
    <property type="match status" value="1"/>
</dbReference>
<dbReference type="InterPro" id="IPR032719">
    <property type="entry name" value="WbsX"/>
</dbReference>
<evidence type="ECO:0000313" key="1">
    <source>
        <dbReference type="EMBL" id="MBT1071368.1"/>
    </source>
</evidence>
<dbReference type="EMBL" id="JAHDYS010000004">
    <property type="protein sequence ID" value="MBT1071368.1"/>
    <property type="molecule type" value="Genomic_DNA"/>
</dbReference>